<feature type="transmembrane region" description="Helical" evidence="1">
    <location>
        <begin position="7"/>
        <end position="29"/>
    </location>
</feature>
<gene>
    <name evidence="2" type="ORF">I6J18_12680</name>
</gene>
<sequence length="70" mass="7952">MKRISPLTLAIIYMALGALFIFMSIQTVSRSGWGFFAYFLVLLATLDLGSGIRMLLLHFKIKSIQKKNKK</sequence>
<feature type="transmembrane region" description="Helical" evidence="1">
    <location>
        <begin position="35"/>
        <end position="59"/>
    </location>
</feature>
<keyword evidence="1" id="KW-0812">Transmembrane</keyword>
<dbReference type="Proteomes" id="UP000595254">
    <property type="component" value="Chromosome"/>
</dbReference>
<protein>
    <submittedName>
        <fullName evidence="2">YdiK family protein</fullName>
    </submittedName>
</protein>
<proteinExistence type="predicted"/>
<dbReference type="KEGG" id="ppsr:I6J18_12680"/>
<dbReference type="InterPro" id="IPR025426">
    <property type="entry name" value="DUF4305"/>
</dbReference>
<reference evidence="2 3" key="1">
    <citation type="submission" date="2021-01" db="EMBL/GenBank/DDBJ databases">
        <title>FDA dAtabase for Regulatory Grade micrObial Sequences (FDA-ARGOS): Supporting development and validation of Infectious Disease Dx tests.</title>
        <authorList>
            <person name="Nelson B."/>
            <person name="Plummer A."/>
            <person name="Tallon L."/>
            <person name="Sadzewicz L."/>
            <person name="Zhao X."/>
            <person name="Boylan J."/>
            <person name="Ott S."/>
            <person name="Bowen H."/>
            <person name="Vavikolanu K."/>
            <person name="Mehta A."/>
            <person name="Aluvathingal J."/>
            <person name="Nadendla S."/>
            <person name="Myers T."/>
            <person name="Yan Y."/>
            <person name="Sichtig H."/>
        </authorList>
    </citation>
    <scope>NUCLEOTIDE SEQUENCE [LARGE SCALE GENOMIC DNA]</scope>
    <source>
        <strain evidence="2 3">FDAARGOS_1161</strain>
    </source>
</reference>
<name>A0A974NJ00_PERPY</name>
<keyword evidence="1" id="KW-0472">Membrane</keyword>
<dbReference type="EMBL" id="CP068053">
    <property type="protein sequence ID" value="QQS98605.1"/>
    <property type="molecule type" value="Genomic_DNA"/>
</dbReference>
<evidence type="ECO:0000313" key="2">
    <source>
        <dbReference type="EMBL" id="QQS98605.1"/>
    </source>
</evidence>
<evidence type="ECO:0000256" key="1">
    <source>
        <dbReference type="SAM" id="Phobius"/>
    </source>
</evidence>
<keyword evidence="3" id="KW-1185">Reference proteome</keyword>
<dbReference type="AlphaFoldDB" id="A0A974NJ00"/>
<accession>A0A974NJ00</accession>
<organism evidence="2 3">
    <name type="scientific">Peribacillus psychrosaccharolyticus</name>
    <name type="common">Bacillus psychrosaccharolyticus</name>
    <dbReference type="NCBI Taxonomy" id="1407"/>
    <lineage>
        <taxon>Bacteria</taxon>
        <taxon>Bacillati</taxon>
        <taxon>Bacillota</taxon>
        <taxon>Bacilli</taxon>
        <taxon>Bacillales</taxon>
        <taxon>Bacillaceae</taxon>
        <taxon>Peribacillus</taxon>
    </lineage>
</organism>
<dbReference type="RefSeq" id="WP_201647525.1">
    <property type="nucleotide sequence ID" value="NZ_CP068053.1"/>
</dbReference>
<evidence type="ECO:0000313" key="3">
    <source>
        <dbReference type="Proteomes" id="UP000595254"/>
    </source>
</evidence>
<dbReference type="Pfam" id="PF14146">
    <property type="entry name" value="DUF4305"/>
    <property type="match status" value="1"/>
</dbReference>
<keyword evidence="1" id="KW-1133">Transmembrane helix</keyword>